<accession>A0A1G9J5J7</accession>
<dbReference type="Pfam" id="PF17001">
    <property type="entry name" value="T3SS_basalb_I"/>
    <property type="match status" value="1"/>
</dbReference>
<proteinExistence type="predicted"/>
<protein>
    <submittedName>
        <fullName evidence="2">Type III secretion apparatus protein, YscI/HrpB, C-terminal domain-containing protein</fullName>
    </submittedName>
</protein>
<dbReference type="InterPro" id="IPR012670">
    <property type="entry name" value="T3SS_YscI/HrpB"/>
</dbReference>
<evidence type="ECO:0000313" key="3">
    <source>
        <dbReference type="Proteomes" id="UP000198706"/>
    </source>
</evidence>
<dbReference type="NCBIfam" id="TIGR02497">
    <property type="entry name" value="yscI_hrpB_dom"/>
    <property type="match status" value="1"/>
</dbReference>
<keyword evidence="3" id="KW-1185">Reference proteome</keyword>
<dbReference type="RefSeq" id="WP_084335328.1">
    <property type="nucleotide sequence ID" value="NZ_CBKZNZ010000013.1"/>
</dbReference>
<dbReference type="GO" id="GO:0030254">
    <property type="term" value="P:protein secretion by the type III secretion system"/>
    <property type="evidence" value="ECO:0007669"/>
    <property type="project" value="InterPro"/>
</dbReference>
<dbReference type="STRING" id="137658.SAMN05216186_11857"/>
<dbReference type="Proteomes" id="UP000198706">
    <property type="component" value="Unassembled WGS sequence"/>
</dbReference>
<organism evidence="2 3">
    <name type="scientific">Pseudomonas indica</name>
    <dbReference type="NCBI Taxonomy" id="137658"/>
    <lineage>
        <taxon>Bacteria</taxon>
        <taxon>Pseudomonadati</taxon>
        <taxon>Pseudomonadota</taxon>
        <taxon>Gammaproteobacteria</taxon>
        <taxon>Pseudomonadales</taxon>
        <taxon>Pseudomonadaceae</taxon>
        <taxon>Pseudomonas</taxon>
    </lineage>
</organism>
<sequence>MKITNVTGIASGQGIGTGPSAGKLADPSGSDVSWFSAAMQEGGDQAPMTLESASRPFNELFQSLQGKSDIAARRLKKAAASVDPQDIRQANKSLSSFYLESMLSAKLVGKAAQSVEKLTNLQ</sequence>
<name>A0A1G9J5J7_9PSED</name>
<evidence type="ECO:0000256" key="1">
    <source>
        <dbReference type="SAM" id="MobiDB-lite"/>
    </source>
</evidence>
<feature type="region of interest" description="Disordered" evidence="1">
    <location>
        <begin position="1"/>
        <end position="28"/>
    </location>
</feature>
<reference evidence="2 3" key="1">
    <citation type="submission" date="2016-10" db="EMBL/GenBank/DDBJ databases">
        <authorList>
            <person name="de Groot N.N."/>
        </authorList>
    </citation>
    <scope>NUCLEOTIDE SEQUENCE [LARGE SCALE GENOMIC DNA]</scope>
    <source>
        <strain evidence="2 3">JCM 21544</strain>
    </source>
</reference>
<dbReference type="EMBL" id="FNFD01000018">
    <property type="protein sequence ID" value="SDL32562.1"/>
    <property type="molecule type" value="Genomic_DNA"/>
</dbReference>
<feature type="compositionally biased region" description="Polar residues" evidence="1">
    <location>
        <begin position="1"/>
        <end position="10"/>
    </location>
</feature>
<evidence type="ECO:0000313" key="2">
    <source>
        <dbReference type="EMBL" id="SDL32562.1"/>
    </source>
</evidence>
<dbReference type="AlphaFoldDB" id="A0A1G9J5J7"/>
<gene>
    <name evidence="2" type="ORF">SAMN05216186_11857</name>
</gene>